<protein>
    <recommendedName>
        <fullName evidence="1">PIN like domain-containing protein</fullName>
    </recommendedName>
</protein>
<gene>
    <name evidence="2" type="ORF">H6H04_15930</name>
</gene>
<dbReference type="Proteomes" id="UP000607435">
    <property type="component" value="Unassembled WGS sequence"/>
</dbReference>
<organism evidence="2 3">
    <name type="scientific">Winogradskyella echinorum</name>
    <dbReference type="NCBI Taxonomy" id="538189"/>
    <lineage>
        <taxon>Bacteria</taxon>
        <taxon>Pseudomonadati</taxon>
        <taxon>Bacteroidota</taxon>
        <taxon>Flavobacteriia</taxon>
        <taxon>Flavobacteriales</taxon>
        <taxon>Flavobacteriaceae</taxon>
        <taxon>Winogradskyella</taxon>
    </lineage>
</organism>
<evidence type="ECO:0000313" key="3">
    <source>
        <dbReference type="Proteomes" id="UP000607435"/>
    </source>
</evidence>
<feature type="domain" description="PIN like" evidence="1">
    <location>
        <begin position="24"/>
        <end position="280"/>
    </location>
</feature>
<reference evidence="2 3" key="1">
    <citation type="submission" date="2020-08" db="EMBL/GenBank/DDBJ databases">
        <title>Winogradskyella ouciana sp. nov., isolated from the hadal seawater of the Mariana Trench.</title>
        <authorList>
            <person name="He X."/>
        </authorList>
    </citation>
    <scope>NUCLEOTIDE SEQUENCE [LARGE SCALE GENOMIC DNA]</scope>
    <source>
        <strain evidence="2 3">KCTC 22026</strain>
    </source>
</reference>
<comment type="caution">
    <text evidence="2">The sequence shown here is derived from an EMBL/GenBank/DDBJ whole genome shotgun (WGS) entry which is preliminary data.</text>
</comment>
<dbReference type="RefSeq" id="WP_186846987.1">
    <property type="nucleotide sequence ID" value="NZ_JACOME010000007.1"/>
</dbReference>
<evidence type="ECO:0000313" key="2">
    <source>
        <dbReference type="EMBL" id="MBC3847885.1"/>
    </source>
</evidence>
<proteinExistence type="predicted"/>
<keyword evidence="3" id="KW-1185">Reference proteome</keyword>
<dbReference type="EMBL" id="JACOME010000007">
    <property type="protein sequence ID" value="MBC3847885.1"/>
    <property type="molecule type" value="Genomic_DNA"/>
</dbReference>
<name>A0ABR6Y562_9FLAO</name>
<accession>A0ABR6Y562</accession>
<sequence length="461" mass="55092">MKEKFKNYHKIPENEYSNIWDSAIFILDTNILLNLFRYPENARVDFLKVLKKIKSRIWVPFIAGLEFYENLEHVKNSQMRAYDKIYNLIDKTKSKELLLKDELISDLKKLKLEKRHYDISEEQLISDFKQLSNDYQEKISDIQTKYLFDEKSERKQKITKENLKLLDDLEKLLEKKVGDPFGDQDAINKINKEGKTRFENLIPPGFKDSSKERDSNKRNLTFNSLIYKREFCDLYIWNEIINKSNSLDTKTNNVVFITDDAKEDWWRIVNGKTVGPRIELIDELKTKSNGKIANFLMYNSWRFLEYATDKYKIKLKSETLPQIKKVQENRNFALKYRDGIYIAFKKYINKTNSHVEFVPSQAKHLIIFKDEVLDLIAFDVRTKHSINFNIDMVIKDVMKKFDSGILDKYYSYNLVIIEFDREEYEINRFIYPSYSEKLPSKINIVSNYADFDEVNKEYIIE</sequence>
<dbReference type="InterPro" id="IPR041578">
    <property type="entry name" value="PIN_8"/>
</dbReference>
<evidence type="ECO:0000259" key="1">
    <source>
        <dbReference type="Pfam" id="PF18476"/>
    </source>
</evidence>
<dbReference type="Pfam" id="PF18476">
    <property type="entry name" value="PIN_8"/>
    <property type="match status" value="1"/>
</dbReference>